<dbReference type="InterPro" id="IPR015943">
    <property type="entry name" value="WD40/YVTN_repeat-like_dom_sf"/>
</dbReference>
<evidence type="ECO:0000256" key="2">
    <source>
        <dbReference type="SAM" id="MobiDB-lite"/>
    </source>
</evidence>
<dbReference type="Proteomes" id="UP000199087">
    <property type="component" value="Unassembled WGS sequence"/>
</dbReference>
<dbReference type="Pfam" id="PF04185">
    <property type="entry name" value="Phosphoesterase"/>
    <property type="match status" value="1"/>
</dbReference>
<dbReference type="InterPro" id="IPR051200">
    <property type="entry name" value="Host-pathogen_enzymatic-act"/>
</dbReference>
<evidence type="ECO:0000256" key="3">
    <source>
        <dbReference type="SAM" id="SignalP"/>
    </source>
</evidence>
<keyword evidence="3" id="KW-0732">Signal</keyword>
<evidence type="ECO:0000313" key="4">
    <source>
        <dbReference type="EMBL" id="CRK81229.1"/>
    </source>
</evidence>
<dbReference type="OrthoDB" id="145213at2"/>
<dbReference type="InterPro" id="IPR019405">
    <property type="entry name" value="Lactonase_7-beta_prop"/>
</dbReference>
<dbReference type="Gene3D" id="2.130.10.10">
    <property type="entry name" value="YVTN repeat-like/Quinoprotein amine dehydrogenase"/>
    <property type="match status" value="3"/>
</dbReference>
<dbReference type="PANTHER" id="PTHR47197">
    <property type="entry name" value="PROTEIN NIRF"/>
    <property type="match status" value="1"/>
</dbReference>
<dbReference type="InterPro" id="IPR011044">
    <property type="entry name" value="Quino_amine_DH_bsu"/>
</dbReference>
<evidence type="ECO:0000256" key="1">
    <source>
        <dbReference type="ARBA" id="ARBA00022801"/>
    </source>
</evidence>
<dbReference type="NCBIfam" id="TIGR02276">
    <property type="entry name" value="beta_rpt_yvtn"/>
    <property type="match status" value="2"/>
</dbReference>
<feature type="chain" id="PRO_5039564913" evidence="3">
    <location>
        <begin position="29"/>
        <end position="812"/>
    </location>
</feature>
<protein>
    <submittedName>
        <fullName evidence="4">40-residue YVTN family beta-propeller repeat-containing protein</fullName>
    </submittedName>
</protein>
<organism evidence="4 5">
    <name type="scientific">Neobacillus massiliamazoniensis</name>
    <dbReference type="NCBI Taxonomy" id="1499688"/>
    <lineage>
        <taxon>Bacteria</taxon>
        <taxon>Bacillati</taxon>
        <taxon>Bacillota</taxon>
        <taxon>Bacilli</taxon>
        <taxon>Bacillales</taxon>
        <taxon>Bacillaceae</taxon>
        <taxon>Neobacillus</taxon>
    </lineage>
</organism>
<name>A0A0U1NT47_9BACI</name>
<dbReference type="Pfam" id="PF10282">
    <property type="entry name" value="Lactonase"/>
    <property type="match status" value="3"/>
</dbReference>
<dbReference type="SUPFAM" id="SSF53649">
    <property type="entry name" value="Alkaline phosphatase-like"/>
    <property type="match status" value="1"/>
</dbReference>
<gene>
    <name evidence="4" type="ORF">BN000_01129</name>
</gene>
<accession>A0A0U1NT47</accession>
<dbReference type="InterPro" id="IPR011964">
    <property type="entry name" value="YVTN_b-propeller_repeat"/>
</dbReference>
<sequence length="812" mass="88253" precursor="true">MGKFKKKKKLIAGLALSTVLFGSVGAYAAKAAVPLIVGPKADGTSVTPHGWTITPAGSQLSLGDFPMGAALSPDQRYLVVSNDGQGKQSLQVVDLEQKKVVQTISYNAPQSLYLGVVFSPDGKKMYASAGGNNKIRTFNFDQGKLTEQAPIVMTDANHSNFFPAGLSISPDGKFLYVANNLNNSVSRIDISTGNLTTAPVGHDPYMPLLTHDGNTLFVSNWGESSISVLNANDLTVKATIPVGLHPNAMAQNPVSGLIYVANSDSDDISVIDPVSLKVTQTISLAPYHKALKGSVPNALTVSPDGKTLYVSNAGNDDIAVINLGDSDSKAEVKGLIPTAWYPTGVYLSKDANQLMVLNAKGLGAGPNTVKGQYIGNMIKGSMSFIDVPDKKQLKSYTEQVENNNNFNKKEDSNEGWFSQGTEDKANFPIPRSSEQSSPIKHVIYVVKENRTYDSVFGDLKRGNGDPSLTEFGQTITPNLHKLAQQFVTMDNFYVNSEISTDGHKWADTAQANDFIQKNWPQTDSGRRASVDILKPASQAEKGNIWNMAMKSNVSFRNYGEGQQFDASSGLWVPRDPQVGNNYDPNYAGYMSNVNDMDRYAAWKKEFDQFVQNGKLPQLEVLYLPNDHTFGTTPGQFTPQAAVSQNDYALGNIVDAVSHSPYWKDTAIFVTEDDASGGLDHVDGHRSEGLVISPYTQTGKVDSTFYDQMSMLRSMELILGLKPMTQFDASAIPMLNAFTSHPNFSPYTVEQPQYPIDKINGKSAPMAMESKSIDFSQPDIADEDLLNQIQWKATKGNKPFPANVKTNGNGDND</sequence>
<feature type="signal peptide" evidence="3">
    <location>
        <begin position="1"/>
        <end position="28"/>
    </location>
</feature>
<dbReference type="PANTHER" id="PTHR47197:SF3">
    <property type="entry name" value="DIHYDRO-HEME D1 DEHYDROGENASE"/>
    <property type="match status" value="1"/>
</dbReference>
<dbReference type="EMBL" id="CVRB01000001">
    <property type="protein sequence ID" value="CRK81229.1"/>
    <property type="molecule type" value="Genomic_DNA"/>
</dbReference>
<dbReference type="Gene3D" id="3.40.720.10">
    <property type="entry name" value="Alkaline Phosphatase, subunit A"/>
    <property type="match status" value="1"/>
</dbReference>
<evidence type="ECO:0000313" key="5">
    <source>
        <dbReference type="Proteomes" id="UP000199087"/>
    </source>
</evidence>
<dbReference type="InterPro" id="IPR017850">
    <property type="entry name" value="Alkaline_phosphatase_core_sf"/>
</dbReference>
<feature type="region of interest" description="Disordered" evidence="2">
    <location>
        <begin position="404"/>
        <end position="434"/>
    </location>
</feature>
<dbReference type="STRING" id="1499688.BN000_01129"/>
<dbReference type="InterPro" id="IPR007312">
    <property type="entry name" value="Phosphoesterase"/>
</dbReference>
<keyword evidence="5" id="KW-1185">Reference proteome</keyword>
<dbReference type="SUPFAM" id="SSF50969">
    <property type="entry name" value="YVTN repeat-like/Quinoprotein amine dehydrogenase"/>
    <property type="match status" value="1"/>
</dbReference>
<dbReference type="GO" id="GO:0016788">
    <property type="term" value="F:hydrolase activity, acting on ester bonds"/>
    <property type="evidence" value="ECO:0007669"/>
    <property type="project" value="InterPro"/>
</dbReference>
<dbReference type="AlphaFoldDB" id="A0A0U1NT47"/>
<proteinExistence type="predicted"/>
<reference evidence="5" key="1">
    <citation type="submission" date="2015-05" db="EMBL/GenBank/DDBJ databases">
        <authorList>
            <person name="Urmite Genomes"/>
        </authorList>
    </citation>
    <scope>NUCLEOTIDE SEQUENCE [LARGE SCALE GENOMIC DNA]</scope>
    <source>
        <strain evidence="5">LF1</strain>
    </source>
</reference>
<keyword evidence="1" id="KW-0378">Hydrolase</keyword>